<gene>
    <name evidence="2" type="ORF">AGR2A_Lc90078</name>
</gene>
<keyword evidence="1" id="KW-1133">Transmembrane helix</keyword>
<feature type="transmembrane region" description="Helical" evidence="1">
    <location>
        <begin position="12"/>
        <end position="35"/>
    </location>
</feature>
<dbReference type="AlphaFoldDB" id="A0A9W5B6J3"/>
<reference evidence="2 3" key="1">
    <citation type="submission" date="2016-01" db="EMBL/GenBank/DDBJ databases">
        <authorList>
            <person name="Regsiter A."/>
            <person name="william w."/>
        </authorList>
    </citation>
    <scope>NUCLEOTIDE SEQUENCE [LARGE SCALE GENOMIC DNA]</scope>
    <source>
        <strain evidence="2 3">CFBP 5494</strain>
    </source>
</reference>
<feature type="transmembrane region" description="Helical" evidence="1">
    <location>
        <begin position="41"/>
        <end position="64"/>
    </location>
</feature>
<dbReference type="EMBL" id="FBVY01000038">
    <property type="protein sequence ID" value="CUX00664.1"/>
    <property type="molecule type" value="Genomic_DNA"/>
</dbReference>
<dbReference type="RefSeq" id="WP_072493361.1">
    <property type="nucleotide sequence ID" value="NZ_LT009719.1"/>
</dbReference>
<comment type="caution">
    <text evidence="2">The sequence shown here is derived from an EMBL/GenBank/DDBJ whole genome shotgun (WGS) entry which is preliminary data.</text>
</comment>
<evidence type="ECO:0000313" key="2">
    <source>
        <dbReference type="EMBL" id="CUX00664.1"/>
    </source>
</evidence>
<keyword evidence="1" id="KW-0812">Transmembrane</keyword>
<proteinExistence type="predicted"/>
<evidence type="ECO:0000256" key="1">
    <source>
        <dbReference type="SAM" id="Phobius"/>
    </source>
</evidence>
<protein>
    <submittedName>
        <fullName evidence="2">Uncharacterized protein</fullName>
    </submittedName>
</protein>
<keyword evidence="1" id="KW-0472">Membrane</keyword>
<accession>A0A9W5B6J3</accession>
<evidence type="ECO:0000313" key="3">
    <source>
        <dbReference type="Proteomes" id="UP000191933"/>
    </source>
</evidence>
<feature type="transmembrane region" description="Helical" evidence="1">
    <location>
        <begin position="85"/>
        <end position="106"/>
    </location>
</feature>
<organism evidence="2 3">
    <name type="scientific">Agrobacterium genomosp. 2 str. CFBP 5494</name>
    <dbReference type="NCBI Taxonomy" id="1183436"/>
    <lineage>
        <taxon>Bacteria</taxon>
        <taxon>Pseudomonadati</taxon>
        <taxon>Pseudomonadota</taxon>
        <taxon>Alphaproteobacteria</taxon>
        <taxon>Hyphomicrobiales</taxon>
        <taxon>Rhizobiaceae</taxon>
        <taxon>Rhizobium/Agrobacterium group</taxon>
        <taxon>Agrobacterium</taxon>
        <taxon>Agrobacterium tumefaciens complex</taxon>
    </lineage>
</organism>
<dbReference type="Proteomes" id="UP000191933">
    <property type="component" value="Unassembled WGS sequence"/>
</dbReference>
<keyword evidence="3" id="KW-1185">Reference proteome</keyword>
<name>A0A9W5B6J3_9HYPH</name>
<sequence length="107" mass="11810">MRYRTGFSLAGPFITWALCFLTLYAVQFVGCAWGWDTRSWAGVSILRSVLLALFGLSLFLLVLWMRKLRSNQKSGSDILSVISHAAALAAFASTALVFPGVFWLSLC</sequence>